<sequence length="188" mass="21295">MDLKDVPFDVPIILHSTHKHKNLQNPVGSKMAWCLADNRDVYEQLVLRHIDDDKVAIQSVRDDRFLQVRPNGDCVFDSTRLDDCDLFTMETDSACFIYFVSCFTGNVLQCEGDDTVRCVNKNRLECEAWTILKPCTADPAPGHWCGGQDRQRLILDLAKGGKSPDEMEQIVTRLVGVRSTLAIPLDRQ</sequence>
<keyword evidence="2" id="KW-1185">Reference proteome</keyword>
<dbReference type="OMA" id="METDSAC"/>
<dbReference type="RefSeq" id="XP_009533266.1">
    <property type="nucleotide sequence ID" value="XM_009534971.1"/>
</dbReference>
<dbReference type="GeneID" id="20660140"/>
<evidence type="ECO:0000313" key="1">
    <source>
        <dbReference type="EMBL" id="EGZ10521.1"/>
    </source>
</evidence>
<organism evidence="1 2">
    <name type="scientific">Phytophthora sojae (strain P6497)</name>
    <name type="common">Soybean stem and root rot agent</name>
    <name type="synonym">Phytophthora megasperma f. sp. glycines</name>
    <dbReference type="NCBI Taxonomy" id="1094619"/>
    <lineage>
        <taxon>Eukaryota</taxon>
        <taxon>Sar</taxon>
        <taxon>Stramenopiles</taxon>
        <taxon>Oomycota</taxon>
        <taxon>Peronosporomycetes</taxon>
        <taxon>Peronosporales</taxon>
        <taxon>Peronosporaceae</taxon>
        <taxon>Phytophthora</taxon>
    </lineage>
</organism>
<name>G5A0D2_PHYSP</name>
<dbReference type="Gene3D" id="2.80.10.50">
    <property type="match status" value="1"/>
</dbReference>
<dbReference type="SMR" id="G5A0D2"/>
<protein>
    <submittedName>
        <fullName evidence="1">Uncharacterized protein</fullName>
    </submittedName>
</protein>
<dbReference type="SUPFAM" id="SSF50405">
    <property type="entry name" value="Actin-crosslinking proteins"/>
    <property type="match status" value="1"/>
</dbReference>
<dbReference type="Proteomes" id="UP000002640">
    <property type="component" value="Unassembled WGS sequence"/>
</dbReference>
<dbReference type="EMBL" id="JH159158">
    <property type="protein sequence ID" value="EGZ10521.1"/>
    <property type="molecule type" value="Genomic_DNA"/>
</dbReference>
<evidence type="ECO:0000313" key="2">
    <source>
        <dbReference type="Proteomes" id="UP000002640"/>
    </source>
</evidence>
<dbReference type="InParanoid" id="G5A0D2"/>
<reference evidence="1 2" key="1">
    <citation type="journal article" date="2006" name="Science">
        <title>Phytophthora genome sequences uncover evolutionary origins and mechanisms of pathogenesis.</title>
        <authorList>
            <person name="Tyler B.M."/>
            <person name="Tripathy S."/>
            <person name="Zhang X."/>
            <person name="Dehal P."/>
            <person name="Jiang R.H."/>
            <person name="Aerts A."/>
            <person name="Arredondo F.D."/>
            <person name="Baxter L."/>
            <person name="Bensasson D."/>
            <person name="Beynon J.L."/>
            <person name="Chapman J."/>
            <person name="Damasceno C.M."/>
            <person name="Dorrance A.E."/>
            <person name="Dou D."/>
            <person name="Dickerman A.W."/>
            <person name="Dubchak I.L."/>
            <person name="Garbelotto M."/>
            <person name="Gijzen M."/>
            <person name="Gordon S.G."/>
            <person name="Govers F."/>
            <person name="Grunwald N.J."/>
            <person name="Huang W."/>
            <person name="Ivors K.L."/>
            <person name="Jones R.W."/>
            <person name="Kamoun S."/>
            <person name="Krampis K."/>
            <person name="Lamour K.H."/>
            <person name="Lee M.K."/>
            <person name="McDonald W.H."/>
            <person name="Medina M."/>
            <person name="Meijer H.J."/>
            <person name="Nordberg E.K."/>
            <person name="Maclean D.J."/>
            <person name="Ospina-Giraldo M.D."/>
            <person name="Morris P.F."/>
            <person name="Phuntumart V."/>
            <person name="Putnam N.H."/>
            <person name="Rash S."/>
            <person name="Rose J.K."/>
            <person name="Sakihama Y."/>
            <person name="Salamov A.A."/>
            <person name="Savidor A."/>
            <person name="Scheuring C.F."/>
            <person name="Smith B.M."/>
            <person name="Sobral B.W."/>
            <person name="Terry A."/>
            <person name="Torto-Alalibo T.A."/>
            <person name="Win J."/>
            <person name="Xu Z."/>
            <person name="Zhang H."/>
            <person name="Grigoriev I.V."/>
            <person name="Rokhsar D.S."/>
            <person name="Boore J.L."/>
        </authorList>
    </citation>
    <scope>NUCLEOTIDE SEQUENCE [LARGE SCALE GENOMIC DNA]</scope>
    <source>
        <strain evidence="1 2">P6497</strain>
    </source>
</reference>
<dbReference type="KEGG" id="psoj:PHYSODRAFT_519070"/>
<accession>G5A0D2</accession>
<gene>
    <name evidence="1" type="ORF">PHYSODRAFT_519070</name>
</gene>
<dbReference type="InterPro" id="IPR008999">
    <property type="entry name" value="Actin-crosslinking"/>
</dbReference>
<proteinExistence type="predicted"/>
<dbReference type="AlphaFoldDB" id="G5A0D2"/>